<organism evidence="10 11">
    <name type="scientific">Tribonema minus</name>
    <dbReference type="NCBI Taxonomy" id="303371"/>
    <lineage>
        <taxon>Eukaryota</taxon>
        <taxon>Sar</taxon>
        <taxon>Stramenopiles</taxon>
        <taxon>Ochrophyta</taxon>
        <taxon>PX clade</taxon>
        <taxon>Xanthophyceae</taxon>
        <taxon>Tribonematales</taxon>
        <taxon>Tribonemataceae</taxon>
        <taxon>Tribonema</taxon>
    </lineage>
</organism>
<dbReference type="InterPro" id="IPR050519">
    <property type="entry name" value="Glycosyltransf_28_UgtP"/>
</dbReference>
<dbReference type="Proteomes" id="UP000664859">
    <property type="component" value="Unassembled WGS sequence"/>
</dbReference>
<evidence type="ECO:0000259" key="8">
    <source>
        <dbReference type="Pfam" id="PF04101"/>
    </source>
</evidence>
<evidence type="ECO:0000259" key="9">
    <source>
        <dbReference type="Pfam" id="PF06925"/>
    </source>
</evidence>
<dbReference type="PANTHER" id="PTHR43025:SF3">
    <property type="entry name" value="MONOGALACTOSYLDIACYLGLYCEROL SYNTHASE 1, CHLOROPLASTIC"/>
    <property type="match status" value="1"/>
</dbReference>
<feature type="chain" id="PRO_5032365301" description="monogalactosyldiacylglycerol synthase" evidence="7">
    <location>
        <begin position="22"/>
        <end position="522"/>
    </location>
</feature>
<dbReference type="GO" id="GO:0046509">
    <property type="term" value="F:1,2-diacylglycerol 3-beta-galactosyltransferase activity"/>
    <property type="evidence" value="ECO:0007669"/>
    <property type="project" value="UniProtKB-EC"/>
</dbReference>
<comment type="similarity">
    <text evidence="1">Belongs to the glycosyltransferase 28 family.</text>
</comment>
<dbReference type="Gene3D" id="3.40.50.2000">
    <property type="entry name" value="Glycogen Phosphorylase B"/>
    <property type="match status" value="1"/>
</dbReference>
<dbReference type="InterPro" id="IPR007235">
    <property type="entry name" value="Glyco_trans_28_C"/>
</dbReference>
<feature type="compositionally biased region" description="Low complexity" evidence="6">
    <location>
        <begin position="91"/>
        <end position="102"/>
    </location>
</feature>
<feature type="compositionally biased region" description="Basic and acidic residues" evidence="6">
    <location>
        <begin position="76"/>
        <end position="87"/>
    </location>
</feature>
<feature type="domain" description="Glycosyl transferase family 28 C-terminal" evidence="8">
    <location>
        <begin position="361"/>
        <end position="430"/>
    </location>
</feature>
<feature type="region of interest" description="Disordered" evidence="6">
    <location>
        <begin position="71"/>
        <end position="107"/>
    </location>
</feature>
<gene>
    <name evidence="10" type="ORF">JKP88DRAFT_297933</name>
</gene>
<dbReference type="PANTHER" id="PTHR43025">
    <property type="entry name" value="MONOGALACTOSYLDIACYLGLYCEROL SYNTHASE"/>
    <property type="match status" value="1"/>
</dbReference>
<dbReference type="EMBL" id="JAFCMP010000028">
    <property type="protein sequence ID" value="KAG5190785.1"/>
    <property type="molecule type" value="Genomic_DNA"/>
</dbReference>
<keyword evidence="7" id="KW-0732">Signal</keyword>
<comment type="caution">
    <text evidence="10">The sequence shown here is derived from an EMBL/GenBank/DDBJ whole genome shotgun (WGS) entry which is preliminary data.</text>
</comment>
<dbReference type="EC" id="2.4.1.46" evidence="2"/>
<keyword evidence="4" id="KW-0808">Transferase</keyword>
<accession>A0A835ZBT4</accession>
<keyword evidence="11" id="KW-1185">Reference proteome</keyword>
<dbReference type="SUPFAM" id="SSF53756">
    <property type="entry name" value="UDP-Glycosyltransferase/glycogen phosphorylase"/>
    <property type="match status" value="1"/>
</dbReference>
<feature type="domain" description="Diacylglycerol glucosyltransferase N-terminal" evidence="9">
    <location>
        <begin position="151"/>
        <end position="321"/>
    </location>
</feature>
<evidence type="ECO:0000256" key="6">
    <source>
        <dbReference type="SAM" id="MobiDB-lite"/>
    </source>
</evidence>
<protein>
    <recommendedName>
        <fullName evidence="2">monogalactosyldiacylglycerol synthase</fullName>
        <ecNumber evidence="2">2.4.1.46</ecNumber>
    </recommendedName>
</protein>
<keyword evidence="3" id="KW-0328">Glycosyltransferase</keyword>
<evidence type="ECO:0000256" key="5">
    <source>
        <dbReference type="ARBA" id="ARBA00046299"/>
    </source>
</evidence>
<feature type="signal peptide" evidence="7">
    <location>
        <begin position="1"/>
        <end position="21"/>
    </location>
</feature>
<dbReference type="GO" id="GO:0009247">
    <property type="term" value="P:glycolipid biosynthetic process"/>
    <property type="evidence" value="ECO:0007669"/>
    <property type="project" value="InterPro"/>
</dbReference>
<evidence type="ECO:0000256" key="3">
    <source>
        <dbReference type="ARBA" id="ARBA00022676"/>
    </source>
</evidence>
<name>A0A835ZBT4_9STRA</name>
<dbReference type="AlphaFoldDB" id="A0A835ZBT4"/>
<evidence type="ECO:0000313" key="10">
    <source>
        <dbReference type="EMBL" id="KAG5190785.1"/>
    </source>
</evidence>
<dbReference type="InterPro" id="IPR009695">
    <property type="entry name" value="Diacylglyc_glucosyltr_N"/>
</dbReference>
<evidence type="ECO:0000313" key="11">
    <source>
        <dbReference type="Proteomes" id="UP000664859"/>
    </source>
</evidence>
<evidence type="ECO:0000256" key="4">
    <source>
        <dbReference type="ARBA" id="ARBA00022679"/>
    </source>
</evidence>
<dbReference type="OrthoDB" id="200404at2759"/>
<evidence type="ECO:0000256" key="1">
    <source>
        <dbReference type="ARBA" id="ARBA00006962"/>
    </source>
</evidence>
<dbReference type="Pfam" id="PF06925">
    <property type="entry name" value="MGDG_synth"/>
    <property type="match status" value="1"/>
</dbReference>
<dbReference type="Pfam" id="PF04101">
    <property type="entry name" value="Glyco_tran_28_C"/>
    <property type="match status" value="1"/>
</dbReference>
<evidence type="ECO:0000256" key="2">
    <source>
        <dbReference type="ARBA" id="ARBA00012615"/>
    </source>
</evidence>
<comment type="subcellular location">
    <subcellularLocation>
        <location evidence="5">Plastid</location>
        <location evidence="5">Chloroplast membrane</location>
    </subcellularLocation>
</comment>
<evidence type="ECO:0000256" key="7">
    <source>
        <dbReference type="SAM" id="SignalP"/>
    </source>
</evidence>
<sequence length="522" mass="57240">MIVTVTATLVHLGTLTTTTLWTRWKGEEQVSDETKMPEVSFERRGGRSRHALGPMLRGTRSFRTRRKYVKRGSSFDLHDPHEEKEEGGQYGSVVGTSVGPGSRRSDSDYTAIINEKSRNIVARRVTERSSHGTGSNKVNVLILMSDTGGGHRASAQALEAAFEILYPGLVSVKMVDVLTEHTAWPMNASVEAYQFAAKNPVVWRAMYEAARFPPTRWATHQLITMQNFNSVREAMRGYDPDLVISVHPLCQNLPLKVLRALGADGRRRELPFVTVITDLGGAHPTWFDRTADKVFLASDAVMRIAFKFGVDARRIHYLGLPTRPAFWTDARPKQALRRELGLELGAPAAVIGRLGAVAANGRRMQVVVICGKNEAVREQLEGITPNPNLNVKVLGFVGNMDEWMGAVDVIITKAGPGTIAEATIRGLPIMLSGYLPGQEEGNVPFVVDGKFGAFSKNPRVIGDTVARWLSDPELLARMSAAAKRAAKPTATFDIAREIGDMMFEQPTGAEPGEKLGKRSSIV</sequence>
<reference evidence="10" key="1">
    <citation type="submission" date="2021-02" db="EMBL/GenBank/DDBJ databases">
        <title>First Annotated Genome of the Yellow-green Alga Tribonema minus.</title>
        <authorList>
            <person name="Mahan K.M."/>
        </authorList>
    </citation>
    <scope>NUCLEOTIDE SEQUENCE</scope>
    <source>
        <strain evidence="10">UTEX B ZZ1240</strain>
    </source>
</reference>
<proteinExistence type="inferred from homology"/>
<dbReference type="GO" id="GO:0031969">
    <property type="term" value="C:chloroplast membrane"/>
    <property type="evidence" value="ECO:0007669"/>
    <property type="project" value="UniProtKB-SubCell"/>
</dbReference>